<dbReference type="Proteomes" id="UP000797356">
    <property type="component" value="Chromosome 4"/>
</dbReference>
<accession>A0A8K0I6M1</accession>
<reference evidence="1" key="1">
    <citation type="journal article" date="2017" name="Gigascience">
        <title>The genome draft of coconut (Cocos nucifera).</title>
        <authorList>
            <person name="Xiao Y."/>
            <person name="Xu P."/>
            <person name="Fan H."/>
            <person name="Baudouin L."/>
            <person name="Xia W."/>
            <person name="Bocs S."/>
            <person name="Xu J."/>
            <person name="Li Q."/>
            <person name="Guo A."/>
            <person name="Zhou L."/>
            <person name="Li J."/>
            <person name="Wu Y."/>
            <person name="Ma Z."/>
            <person name="Armero A."/>
            <person name="Issali A.E."/>
            <person name="Liu N."/>
            <person name="Peng M."/>
            <person name="Yang Y."/>
        </authorList>
    </citation>
    <scope>NUCLEOTIDE SEQUENCE</scope>
    <source>
        <tissue evidence="1">Spear leaf of Hainan Tall coconut</tissue>
    </source>
</reference>
<evidence type="ECO:0000313" key="2">
    <source>
        <dbReference type="Proteomes" id="UP000797356"/>
    </source>
</evidence>
<organism evidence="1 2">
    <name type="scientific">Cocos nucifera</name>
    <name type="common">Coconut palm</name>
    <dbReference type="NCBI Taxonomy" id="13894"/>
    <lineage>
        <taxon>Eukaryota</taxon>
        <taxon>Viridiplantae</taxon>
        <taxon>Streptophyta</taxon>
        <taxon>Embryophyta</taxon>
        <taxon>Tracheophyta</taxon>
        <taxon>Spermatophyta</taxon>
        <taxon>Magnoliopsida</taxon>
        <taxon>Liliopsida</taxon>
        <taxon>Arecaceae</taxon>
        <taxon>Arecoideae</taxon>
        <taxon>Cocoseae</taxon>
        <taxon>Attaleinae</taxon>
        <taxon>Cocos</taxon>
    </lineage>
</organism>
<gene>
    <name evidence="1" type="ORF">COCNU_04G012710</name>
</gene>
<evidence type="ECO:0000313" key="1">
    <source>
        <dbReference type="EMBL" id="KAG1338965.1"/>
    </source>
</evidence>
<reference evidence="1" key="2">
    <citation type="submission" date="2019-07" db="EMBL/GenBank/DDBJ databases">
        <authorList>
            <person name="Yang Y."/>
            <person name="Bocs S."/>
            <person name="Baudouin L."/>
        </authorList>
    </citation>
    <scope>NUCLEOTIDE SEQUENCE</scope>
    <source>
        <tissue evidence="1">Spear leaf of Hainan Tall coconut</tissue>
    </source>
</reference>
<comment type="caution">
    <text evidence="1">The sequence shown here is derived from an EMBL/GenBank/DDBJ whole genome shotgun (WGS) entry which is preliminary data.</text>
</comment>
<sequence length="65" mass="7307">MLPMYDDLNISECCAYDVSGYTELEEDLKPSVVDETCGATSGPELVEAKHSENIRYTLHTQMIFC</sequence>
<proteinExistence type="predicted"/>
<dbReference type="AlphaFoldDB" id="A0A8K0I6M1"/>
<dbReference type="EMBL" id="CM017875">
    <property type="protein sequence ID" value="KAG1338965.1"/>
    <property type="molecule type" value="Genomic_DNA"/>
</dbReference>
<keyword evidence="2" id="KW-1185">Reference proteome</keyword>
<protein>
    <submittedName>
        <fullName evidence="1">Uncharacterized protein</fullName>
    </submittedName>
</protein>
<name>A0A8K0I6M1_COCNU</name>